<gene>
    <name evidence="6" type="ORF">ACRB68_46680</name>
</gene>
<evidence type="ECO:0000313" key="6">
    <source>
        <dbReference type="EMBL" id="MQY06574.1"/>
    </source>
</evidence>
<dbReference type="Pfam" id="PF01839">
    <property type="entry name" value="FG-GAP"/>
    <property type="match status" value="5"/>
</dbReference>
<evidence type="ECO:0008006" key="8">
    <source>
        <dbReference type="Google" id="ProtNLM"/>
    </source>
</evidence>
<dbReference type="SUPFAM" id="SSF69318">
    <property type="entry name" value="Integrin alpha N-terminal domain"/>
    <property type="match status" value="1"/>
</dbReference>
<reference evidence="6 7" key="1">
    <citation type="submission" date="2019-10" db="EMBL/GenBank/DDBJ databases">
        <title>Actinomadura rubteroloni sp. nov. and Actinomadura macrotermitis sp. nov., isolated from the gut of fungus growing-termite Macrotermes natalensis.</title>
        <authorList>
            <person name="Benndorf R."/>
            <person name="Martin K."/>
            <person name="Kuefner M."/>
            <person name="De Beer W."/>
            <person name="Kaster A.-K."/>
            <person name="Vollmers J."/>
            <person name="Poulsen M."/>
            <person name="Beemelmanns C."/>
        </authorList>
    </citation>
    <scope>NUCLEOTIDE SEQUENCE [LARGE SCALE GENOMIC DNA]</scope>
    <source>
        <strain evidence="6 7">RB68</strain>
    </source>
</reference>
<dbReference type="PRINTS" id="PR01185">
    <property type="entry name" value="INTEGRINA"/>
</dbReference>
<comment type="caution">
    <text evidence="6">The sequence shown here is derived from an EMBL/GenBank/DDBJ whole genome shotgun (WGS) entry which is preliminary data.</text>
</comment>
<evidence type="ECO:0000313" key="7">
    <source>
        <dbReference type="Proteomes" id="UP000487268"/>
    </source>
</evidence>
<dbReference type="EMBL" id="WEGH01000003">
    <property type="protein sequence ID" value="MQY06574.1"/>
    <property type="molecule type" value="Genomic_DNA"/>
</dbReference>
<dbReference type="GO" id="GO:0008305">
    <property type="term" value="C:integrin complex"/>
    <property type="evidence" value="ECO:0007669"/>
    <property type="project" value="InterPro"/>
</dbReference>
<dbReference type="AlphaFoldDB" id="A0A7K0C1B2"/>
<sequence>MRIRVLSLSVAACTAACGMAVLTPTAFAAGLAKPFDFNGDGYADLAIGSPYGKVGTKKAAGFVTVTYGSKSGLNTGKRQVLSQDTKGVTGTAEANDHFGHAVASADFDHDGYADLAVGAPDEDSGAKKNVGAVTVFWGGRSGLGTNAVTALPDPTVPAGMRAGLELGASGANRLGHAYFVWSGVYGWGSATFTPGGARAASGRPAGDLTLHTAPRPGEKPGTARAAAVPLLFKARFAFGNVTGKGESLIMSSSTEDDAQISVLDPVNDHSFKLVSSMYAAPGPLAVGDFDGDRHADIAIGQQNDYYRTGGQVTVFKGSAAGIAPAAKYTINADTAGVPGAAAKDFRFGADVSAGDVNKDGKADLAVGASGTKVGTAASAGGVYLLFGSRGGLTGAKAQWISQATAGVPGTAAKGDNLGWQVSLLDHNKDGYADLVAGAPWDNSGEGSVTLVRGRSTGFTPVSGAVWYTPKTFGISGKNAQLGYHIGR</sequence>
<keyword evidence="4" id="KW-0325">Glycoprotein</keyword>
<evidence type="ECO:0000256" key="3">
    <source>
        <dbReference type="ARBA" id="ARBA00022801"/>
    </source>
</evidence>
<dbReference type="GO" id="GO:0007155">
    <property type="term" value="P:cell adhesion"/>
    <property type="evidence" value="ECO:0007669"/>
    <property type="project" value="InterPro"/>
</dbReference>
<keyword evidence="2" id="KW-0677">Repeat</keyword>
<dbReference type="InterPro" id="IPR000413">
    <property type="entry name" value="Integrin_alpha"/>
</dbReference>
<dbReference type="GO" id="GO:0016787">
    <property type="term" value="F:hydrolase activity"/>
    <property type="evidence" value="ECO:0007669"/>
    <property type="project" value="UniProtKB-KW"/>
</dbReference>
<accession>A0A7K0C1B2</accession>
<evidence type="ECO:0000256" key="5">
    <source>
        <dbReference type="SAM" id="SignalP"/>
    </source>
</evidence>
<dbReference type="InterPro" id="IPR013519">
    <property type="entry name" value="Int_alpha_beta-p"/>
</dbReference>
<proteinExistence type="predicted"/>
<evidence type="ECO:0000256" key="4">
    <source>
        <dbReference type="ARBA" id="ARBA00023180"/>
    </source>
</evidence>
<dbReference type="PANTHER" id="PTHR23221:SF7">
    <property type="entry name" value="PHOSPHATIDYLINOSITOL-GLYCAN-SPECIFIC PHOSPHOLIPASE D"/>
    <property type="match status" value="1"/>
</dbReference>
<evidence type="ECO:0000256" key="1">
    <source>
        <dbReference type="ARBA" id="ARBA00022729"/>
    </source>
</evidence>
<dbReference type="SMART" id="SM00191">
    <property type="entry name" value="Int_alpha"/>
    <property type="match status" value="5"/>
</dbReference>
<organism evidence="6 7">
    <name type="scientific">Actinomadura macrotermitis</name>
    <dbReference type="NCBI Taxonomy" id="2585200"/>
    <lineage>
        <taxon>Bacteria</taxon>
        <taxon>Bacillati</taxon>
        <taxon>Actinomycetota</taxon>
        <taxon>Actinomycetes</taxon>
        <taxon>Streptosporangiales</taxon>
        <taxon>Thermomonosporaceae</taxon>
        <taxon>Actinomadura</taxon>
    </lineage>
</organism>
<feature type="chain" id="PRO_5029458538" description="Integrin-like protein" evidence="5">
    <location>
        <begin position="29"/>
        <end position="487"/>
    </location>
</feature>
<keyword evidence="7" id="KW-1185">Reference proteome</keyword>
<name>A0A7K0C1B2_9ACTN</name>
<dbReference type="PROSITE" id="PS51470">
    <property type="entry name" value="FG_GAP"/>
    <property type="match status" value="3"/>
</dbReference>
<dbReference type="InterPro" id="IPR013517">
    <property type="entry name" value="FG-GAP"/>
</dbReference>
<dbReference type="Proteomes" id="UP000487268">
    <property type="component" value="Unassembled WGS sequence"/>
</dbReference>
<dbReference type="PANTHER" id="PTHR23221">
    <property type="entry name" value="GLYCOSYLPHOSPHATIDYLINOSITOL PHOSPHOLIPASE D"/>
    <property type="match status" value="1"/>
</dbReference>
<keyword evidence="3" id="KW-0378">Hydrolase</keyword>
<dbReference type="InterPro" id="IPR028994">
    <property type="entry name" value="Integrin_alpha_N"/>
</dbReference>
<feature type="signal peptide" evidence="5">
    <location>
        <begin position="1"/>
        <end position="28"/>
    </location>
</feature>
<evidence type="ECO:0000256" key="2">
    <source>
        <dbReference type="ARBA" id="ARBA00022737"/>
    </source>
</evidence>
<dbReference type="Gene3D" id="2.130.10.130">
    <property type="entry name" value="Integrin alpha, N-terminal"/>
    <property type="match status" value="3"/>
</dbReference>
<keyword evidence="1 5" id="KW-0732">Signal</keyword>
<protein>
    <recommendedName>
        <fullName evidence="8">Integrin-like protein</fullName>
    </recommendedName>
</protein>